<gene>
    <name evidence="3" type="ORF">SAMN04488007_1879</name>
</gene>
<dbReference type="AlphaFoldDB" id="A0A1M6N316"/>
<proteinExistence type="predicted"/>
<protein>
    <submittedName>
        <fullName evidence="3">Uncharacterized protein</fullName>
    </submittedName>
</protein>
<evidence type="ECO:0000256" key="1">
    <source>
        <dbReference type="SAM" id="Coils"/>
    </source>
</evidence>
<evidence type="ECO:0000313" key="3">
    <source>
        <dbReference type="EMBL" id="SHJ90111.1"/>
    </source>
</evidence>
<name>A0A1M6N316_9FLAO</name>
<keyword evidence="4" id="KW-1185">Reference proteome</keyword>
<organism evidence="3 4">
    <name type="scientific">Maribacter aquivivus</name>
    <dbReference type="NCBI Taxonomy" id="228958"/>
    <lineage>
        <taxon>Bacteria</taxon>
        <taxon>Pseudomonadati</taxon>
        <taxon>Bacteroidota</taxon>
        <taxon>Flavobacteriia</taxon>
        <taxon>Flavobacteriales</taxon>
        <taxon>Flavobacteriaceae</taxon>
        <taxon>Maribacter</taxon>
    </lineage>
</organism>
<sequence>MNNFRVLVLTASVLFFVNGYSQADCILGVGVTDDATIAEIFQFNELQNEKLKSLSADLKTKSDELNNELVNIKDSHPQSSVTELRQLADKYKGIMDSLGKVQATTDKKMLALFNPKQYEMYQSLCKEAYRSPYIVAPTMYTDSIVDENR</sequence>
<feature type="coiled-coil region" evidence="1">
    <location>
        <begin position="44"/>
        <end position="75"/>
    </location>
</feature>
<evidence type="ECO:0000256" key="2">
    <source>
        <dbReference type="SAM" id="SignalP"/>
    </source>
</evidence>
<feature type="chain" id="PRO_5012455043" evidence="2">
    <location>
        <begin position="24"/>
        <end position="149"/>
    </location>
</feature>
<evidence type="ECO:0000313" key="4">
    <source>
        <dbReference type="Proteomes" id="UP000184314"/>
    </source>
</evidence>
<keyword evidence="2" id="KW-0732">Signal</keyword>
<dbReference type="OrthoDB" id="1445945at2"/>
<dbReference type="Proteomes" id="UP000184314">
    <property type="component" value="Unassembled WGS sequence"/>
</dbReference>
<accession>A0A1M6N316</accession>
<reference evidence="4" key="1">
    <citation type="submission" date="2016-11" db="EMBL/GenBank/DDBJ databases">
        <authorList>
            <person name="Varghese N."/>
            <person name="Submissions S."/>
        </authorList>
    </citation>
    <scope>NUCLEOTIDE SEQUENCE [LARGE SCALE GENOMIC DNA]</scope>
    <source>
        <strain evidence="4">DSM 16478</strain>
    </source>
</reference>
<dbReference type="EMBL" id="FQZX01000001">
    <property type="protein sequence ID" value="SHJ90111.1"/>
    <property type="molecule type" value="Genomic_DNA"/>
</dbReference>
<feature type="signal peptide" evidence="2">
    <location>
        <begin position="1"/>
        <end position="23"/>
    </location>
</feature>
<keyword evidence="1" id="KW-0175">Coiled coil</keyword>
<dbReference type="RefSeq" id="WP_073243297.1">
    <property type="nucleotide sequence ID" value="NZ_FQZX01000001.1"/>
</dbReference>
<dbReference type="STRING" id="228958.SAMN04488007_1879"/>